<dbReference type="Pfam" id="PF02458">
    <property type="entry name" value="Transferase"/>
    <property type="match status" value="1"/>
</dbReference>
<dbReference type="PROSITE" id="PS50994">
    <property type="entry name" value="INTEGRASE"/>
    <property type="match status" value="1"/>
</dbReference>
<dbReference type="InterPro" id="IPR057670">
    <property type="entry name" value="SH3_retrovirus"/>
</dbReference>
<feature type="region of interest" description="Disordered" evidence="2">
    <location>
        <begin position="802"/>
        <end position="841"/>
    </location>
</feature>
<keyword evidence="1" id="KW-0378">Hydrolase</keyword>
<evidence type="ECO:0000256" key="2">
    <source>
        <dbReference type="SAM" id="MobiDB-lite"/>
    </source>
</evidence>
<dbReference type="GO" id="GO:0015074">
    <property type="term" value="P:DNA integration"/>
    <property type="evidence" value="ECO:0007669"/>
    <property type="project" value="InterPro"/>
</dbReference>
<dbReference type="Pfam" id="PF14244">
    <property type="entry name" value="Retrotran_gag_3"/>
    <property type="match status" value="1"/>
</dbReference>
<dbReference type="InterPro" id="IPR029472">
    <property type="entry name" value="Copia-like_N"/>
</dbReference>
<dbReference type="InterPro" id="IPR043502">
    <property type="entry name" value="DNA/RNA_pol_sf"/>
</dbReference>
<keyword evidence="1" id="KW-0645">Protease</keyword>
<dbReference type="SUPFAM" id="SSF56672">
    <property type="entry name" value="DNA/RNA polymerases"/>
    <property type="match status" value="1"/>
</dbReference>
<dbReference type="Gene3D" id="3.30.559.10">
    <property type="entry name" value="Chloramphenicol acetyltransferase-like domain"/>
    <property type="match status" value="2"/>
</dbReference>
<keyword evidence="1" id="KW-0064">Aspartyl protease</keyword>
<dbReference type="PANTHER" id="PTHR11439">
    <property type="entry name" value="GAG-POL-RELATED RETROTRANSPOSON"/>
    <property type="match status" value="1"/>
</dbReference>
<evidence type="ECO:0000256" key="1">
    <source>
        <dbReference type="ARBA" id="ARBA00022750"/>
    </source>
</evidence>
<organism evidence="4">
    <name type="scientific">Fagus sylvatica</name>
    <name type="common">Beechnut</name>
    <dbReference type="NCBI Taxonomy" id="28930"/>
    <lineage>
        <taxon>Eukaryota</taxon>
        <taxon>Viridiplantae</taxon>
        <taxon>Streptophyta</taxon>
        <taxon>Embryophyta</taxon>
        <taxon>Tracheophyta</taxon>
        <taxon>Spermatophyta</taxon>
        <taxon>Magnoliopsida</taxon>
        <taxon>eudicotyledons</taxon>
        <taxon>Gunneridae</taxon>
        <taxon>Pentapetalae</taxon>
        <taxon>rosids</taxon>
        <taxon>fabids</taxon>
        <taxon>Fagales</taxon>
        <taxon>Fagaceae</taxon>
        <taxon>Fagus</taxon>
    </lineage>
</organism>
<feature type="compositionally biased region" description="Low complexity" evidence="2">
    <location>
        <begin position="802"/>
        <end position="812"/>
    </location>
</feature>
<dbReference type="Pfam" id="PF07727">
    <property type="entry name" value="RVT_2"/>
    <property type="match status" value="1"/>
</dbReference>
<dbReference type="GO" id="GO:0004190">
    <property type="term" value="F:aspartic-type endopeptidase activity"/>
    <property type="evidence" value="ECO:0007669"/>
    <property type="project" value="UniProtKB-KW"/>
</dbReference>
<dbReference type="GO" id="GO:0003676">
    <property type="term" value="F:nucleic acid binding"/>
    <property type="evidence" value="ECO:0007669"/>
    <property type="project" value="InterPro"/>
</dbReference>
<accession>A0A2N9FB24</accession>
<protein>
    <recommendedName>
        <fullName evidence="3">Integrase catalytic domain-containing protein</fullName>
    </recommendedName>
</protein>
<dbReference type="Pfam" id="PF22936">
    <property type="entry name" value="Pol_BBD"/>
    <property type="match status" value="1"/>
</dbReference>
<evidence type="ECO:0000313" key="4">
    <source>
        <dbReference type="EMBL" id="SPC83984.1"/>
    </source>
</evidence>
<name>A0A2N9FB24_FAGSY</name>
<dbReference type="Pfam" id="PF00665">
    <property type="entry name" value="rve"/>
    <property type="match status" value="1"/>
</dbReference>
<gene>
    <name evidence="4" type="ORF">FSB_LOCUS11866</name>
</gene>
<dbReference type="Pfam" id="PF13976">
    <property type="entry name" value="gag_pre-integrs"/>
    <property type="match status" value="1"/>
</dbReference>
<sequence length="1644" mass="183713">MVSIEAIASSSFTPNQNAIAPIENSRSPYHLNNGDHPGIHIVLDPLTSDNYQSWNRSMTTALSAKNKLGFVNGTILQPNDESDPIFSDWQRCNDLVLSWINNCLSRQIHATVLYIYTAKGVWDDLKQRILLEYQHYDYVHSFLMGLNDSFAAVRGQILLMEPLPGINKVFSLVQNHETQKGVGILPLPIGLPTVDNTALISRMNNEVNAFPYSNIASHALLSRFDNRFDNNKQYQYQYPRKDKPICSHCGFKRHVMEKCYKLHGYPAGFQKKSKSIAVANQVSSFSSALPETTDGSQNFSSLSGYAMSATSQYVKCPSSASFSFSFSTSSCHLCNSDTTNIPFSYYSQHGSDWVIDTGATDHMVISTQFFTSMTIVHDVIVTLLNGHNVSVTHTGTITLTDTLILSNVLYVSSFDFNLISVSKLTSSLHCCLFFLSNFCFIKDLQLWKMIGLGKQRNGLYILQKSADANYVPAFDIPCADFTKVLYSLSSIKQSNNSFHIWHCRLGHPSVSRMYFISHVIPTVSSMNKANSVCTVCLLAKQKRLPFISNNNLSSSPFDLLHVDIWGPYHVSTVESFKYFLTLVDDCSRTTWVYLMKLKSKARPLLESFITMIKTQFGSQIKLIRSDNGQEFTMPTFYASLGMSQQHSCVETPQQNSVVERKHQHILTVARALYFQSSVPITYWGDCILTVIYLINRLPSLILSDKSPYEILLHKVPCYSHLRSFGYLCYAATLSSHRTKFDPRARACVLLGYPPGMKAYKLLDLHTHQSFFSKNLLHLVILSLKFLIILNSSFSPPSYDLSLSPSSPHSPQDSVPPVPDQSPSSSPIPLNSPCPLRKSTRSSPRYLQDYHCQLALVAAPIPSSCAPTAPIASEPSTFAQANHFSHWREAMHNELIALADNNTWIVTDLPPGKHPIGCKWVNKVKLKADGSLERYKTRLTLTQLDVNNAFLHGDLDEEVYMVLPLGFDGKGELKPNQVCKLQKSIYGLKQASRQWFAKFFSTIVKQGFLQSKSDYFLFTRTRGSSFIALLVCVDDILIASNDIASVTLLKQALDVEFKLKDLGNLKYLLGLEVARSSTRISLCQRKYALDILSDSGMLGSKLVHTHMEQNAKLSAFDGIPLDDLFSYKRLVGRLLYLTVTRPDISYSVQRLSQYMAKTTNIHLNAAYRILRYIKGAPGQGLFFFSSSSLHLKAFSDSDWAGCLDTRRSVTGYCIFLGDSLISWKSKKQHTVSRLSAEVEYRAMAAAVCELLWLLPLLKNFQVDHSQAAILFCDSQAALHIAANPVYHERTKHIELDCHLIREKIQDGLVKAIHVTSSNQLADIMTKSLGSQHSYRFNSVADASWCSSCRFKSVADVTRFNCGGISLGLNWAHVLGDAFSATEFMNRWGPIVSGLQPNNKAPNIPKSDTHIEGSKKESLSVKRVDPVGDHWITSNNCQMVTFSFHITATQLANLRAEISGHNQFPIFESICAIIWHCVVKVREWAQPEVVTICKNDLRKPTNGILGNTQIIGTVEADFSIIETSPKKLATLLVNQVVDERGQIEELVESDGGVSDFIVYGAKLTFVDLEEANYYGLELNGHKPDFVYHTIQGVGDEGAVLVIPGPKESCKDSDKGRIVTIIFPENQVAELKSELVKNGLLLDDNLA</sequence>
<evidence type="ECO:0000259" key="3">
    <source>
        <dbReference type="PROSITE" id="PS50994"/>
    </source>
</evidence>
<dbReference type="InterPro" id="IPR012337">
    <property type="entry name" value="RNaseH-like_sf"/>
</dbReference>
<dbReference type="InterPro" id="IPR013103">
    <property type="entry name" value="RVT_2"/>
</dbReference>
<dbReference type="InterPro" id="IPR036397">
    <property type="entry name" value="RNaseH_sf"/>
</dbReference>
<feature type="domain" description="Integrase catalytic" evidence="3">
    <location>
        <begin position="552"/>
        <end position="715"/>
    </location>
</feature>
<proteinExistence type="predicted"/>
<dbReference type="InterPro" id="IPR001584">
    <property type="entry name" value="Integrase_cat-core"/>
</dbReference>
<dbReference type="PANTHER" id="PTHR11439:SF498">
    <property type="entry name" value="DNAK FAMILY PROTEIN"/>
    <property type="match status" value="1"/>
</dbReference>
<dbReference type="EMBL" id="OIVN01000680">
    <property type="protein sequence ID" value="SPC83984.1"/>
    <property type="molecule type" value="Genomic_DNA"/>
</dbReference>
<dbReference type="Gene3D" id="3.30.420.10">
    <property type="entry name" value="Ribonuclease H-like superfamily/Ribonuclease H"/>
    <property type="match status" value="1"/>
</dbReference>
<dbReference type="SUPFAM" id="SSF53098">
    <property type="entry name" value="Ribonuclease H-like"/>
    <property type="match status" value="1"/>
</dbReference>
<feature type="compositionally biased region" description="Low complexity" evidence="2">
    <location>
        <begin position="820"/>
        <end position="834"/>
    </location>
</feature>
<dbReference type="InterPro" id="IPR023213">
    <property type="entry name" value="CAT-like_dom_sf"/>
</dbReference>
<dbReference type="CDD" id="cd09272">
    <property type="entry name" value="RNase_HI_RT_Ty1"/>
    <property type="match status" value="1"/>
</dbReference>
<dbReference type="Pfam" id="PF25597">
    <property type="entry name" value="SH3_retrovirus"/>
    <property type="match status" value="1"/>
</dbReference>
<reference evidence="4" key="1">
    <citation type="submission" date="2018-02" db="EMBL/GenBank/DDBJ databases">
        <authorList>
            <person name="Cohen D.B."/>
            <person name="Kent A.D."/>
        </authorList>
    </citation>
    <scope>NUCLEOTIDE SEQUENCE</scope>
</reference>
<dbReference type="InterPro" id="IPR054722">
    <property type="entry name" value="PolX-like_BBD"/>
</dbReference>
<dbReference type="InterPro" id="IPR025724">
    <property type="entry name" value="GAG-pre-integrase_dom"/>
</dbReference>